<evidence type="ECO:0000256" key="5">
    <source>
        <dbReference type="SAM" id="MobiDB-lite"/>
    </source>
</evidence>
<gene>
    <name evidence="7" type="ORF">SAMN04490357_6809</name>
</gene>
<dbReference type="Proteomes" id="UP000182375">
    <property type="component" value="Unassembled WGS sequence"/>
</dbReference>
<feature type="DNA-binding region" description="H-T-H motif" evidence="4">
    <location>
        <begin position="74"/>
        <end position="93"/>
    </location>
</feature>
<dbReference type="Gene3D" id="1.10.357.10">
    <property type="entry name" value="Tetracycline Repressor, domain 2"/>
    <property type="match status" value="1"/>
</dbReference>
<evidence type="ECO:0000256" key="4">
    <source>
        <dbReference type="PROSITE-ProRule" id="PRU00335"/>
    </source>
</evidence>
<dbReference type="PANTHER" id="PTHR47506:SF1">
    <property type="entry name" value="HTH-TYPE TRANSCRIPTIONAL REGULATOR YJDC"/>
    <property type="match status" value="1"/>
</dbReference>
<sequence length="251" mass="27478">MTAICQGLSGDQLIDTEGLITARIMVRAARPTLRRVETPAPKAHTSNRRGRRSRQEILDAAARVMSVRGYAGTSMSTLVKETGLPKSAFYHHFESKAGLLSAVMAQGAQGFFDAMRDAHRDPPRGGTPRERMRWYLLRTGEVIENREEFLRLLMVLVMSHEAAEAPEALRTVRTVRDEGRTYMRHMIRSAFAGEGEAAADAVGDTLAPFGMAGFDGAFVSFQSADGIPIARFMTELADGLVSLGEALLPPR</sequence>
<feature type="domain" description="HTH tetR-type" evidence="6">
    <location>
        <begin position="51"/>
        <end position="111"/>
    </location>
</feature>
<evidence type="ECO:0000313" key="7">
    <source>
        <dbReference type="EMBL" id="SEE06974.1"/>
    </source>
</evidence>
<dbReference type="PANTHER" id="PTHR47506">
    <property type="entry name" value="TRANSCRIPTIONAL REGULATORY PROTEIN"/>
    <property type="match status" value="1"/>
</dbReference>
<evidence type="ECO:0000259" key="6">
    <source>
        <dbReference type="PROSITE" id="PS50977"/>
    </source>
</evidence>
<dbReference type="STRING" id="67331.SAMN04490357_6809"/>
<dbReference type="Pfam" id="PF00440">
    <property type="entry name" value="TetR_N"/>
    <property type="match status" value="1"/>
</dbReference>
<dbReference type="PRINTS" id="PR00455">
    <property type="entry name" value="HTHTETR"/>
</dbReference>
<evidence type="ECO:0000313" key="8">
    <source>
        <dbReference type="Proteomes" id="UP000182375"/>
    </source>
</evidence>
<keyword evidence="2 4" id="KW-0238">DNA-binding</keyword>
<reference evidence="7 8" key="1">
    <citation type="submission" date="2016-10" db="EMBL/GenBank/DDBJ databases">
        <authorList>
            <person name="de Groot N.N."/>
        </authorList>
    </citation>
    <scope>NUCLEOTIDE SEQUENCE [LARGE SCALE GENOMIC DNA]</scope>
    <source>
        <strain evidence="7 8">DSM 40306</strain>
    </source>
</reference>
<dbReference type="GO" id="GO:0003677">
    <property type="term" value="F:DNA binding"/>
    <property type="evidence" value="ECO:0007669"/>
    <property type="project" value="UniProtKB-UniRule"/>
</dbReference>
<evidence type="ECO:0000256" key="3">
    <source>
        <dbReference type="ARBA" id="ARBA00023163"/>
    </source>
</evidence>
<dbReference type="InterPro" id="IPR001647">
    <property type="entry name" value="HTH_TetR"/>
</dbReference>
<accession>A0A1H5FUX8</accession>
<protein>
    <submittedName>
        <fullName evidence="7">DNA-binding transcriptional regulator, AcrR family</fullName>
    </submittedName>
</protein>
<evidence type="ECO:0000256" key="2">
    <source>
        <dbReference type="ARBA" id="ARBA00023125"/>
    </source>
</evidence>
<keyword evidence="3" id="KW-0804">Transcription</keyword>
<keyword evidence="1" id="KW-0805">Transcription regulation</keyword>
<dbReference type="SUPFAM" id="SSF48498">
    <property type="entry name" value="Tetracyclin repressor-like, C-terminal domain"/>
    <property type="match status" value="1"/>
</dbReference>
<dbReference type="SUPFAM" id="SSF46689">
    <property type="entry name" value="Homeodomain-like"/>
    <property type="match status" value="1"/>
</dbReference>
<evidence type="ECO:0000256" key="1">
    <source>
        <dbReference type="ARBA" id="ARBA00023015"/>
    </source>
</evidence>
<name>A0A1H5FUX8_9ACTN</name>
<dbReference type="InterPro" id="IPR009057">
    <property type="entry name" value="Homeodomain-like_sf"/>
</dbReference>
<dbReference type="PROSITE" id="PS50977">
    <property type="entry name" value="HTH_TETR_2"/>
    <property type="match status" value="1"/>
</dbReference>
<dbReference type="EMBL" id="FNTD01000004">
    <property type="protein sequence ID" value="SEE06974.1"/>
    <property type="molecule type" value="Genomic_DNA"/>
</dbReference>
<feature type="region of interest" description="Disordered" evidence="5">
    <location>
        <begin position="35"/>
        <end position="54"/>
    </location>
</feature>
<dbReference type="InterPro" id="IPR036271">
    <property type="entry name" value="Tet_transcr_reg_TetR-rel_C_sf"/>
</dbReference>
<organism evidence="7 8">
    <name type="scientific">Streptomyces misionensis</name>
    <dbReference type="NCBI Taxonomy" id="67331"/>
    <lineage>
        <taxon>Bacteria</taxon>
        <taxon>Bacillati</taxon>
        <taxon>Actinomycetota</taxon>
        <taxon>Actinomycetes</taxon>
        <taxon>Kitasatosporales</taxon>
        <taxon>Streptomycetaceae</taxon>
        <taxon>Streptomyces</taxon>
    </lineage>
</organism>
<dbReference type="AlphaFoldDB" id="A0A1H5FUX8"/>
<proteinExistence type="predicted"/>